<dbReference type="EMBL" id="DQ441437">
    <property type="protein sequence ID" value="ABF27016.1"/>
    <property type="molecule type" value="Genomic_DNA"/>
</dbReference>
<evidence type="ECO:0000313" key="2">
    <source>
        <dbReference type="Proteomes" id="UP000098436"/>
    </source>
</evidence>
<organism evidence="1 2">
    <name type="scientific">Variola virus</name>
    <dbReference type="NCBI Taxonomy" id="10255"/>
    <lineage>
        <taxon>Viruses</taxon>
        <taxon>Varidnaviria</taxon>
        <taxon>Bamfordvirae</taxon>
        <taxon>Nucleocytoviricota</taxon>
        <taxon>Pokkesviricetes</taxon>
        <taxon>Chitovirales</taxon>
        <taxon>Poxviridae</taxon>
        <taxon>Chordopoxvirinae</taxon>
        <taxon>Orthopoxvirus</taxon>
        <taxon>Orthopoxvirus variola</taxon>
    </lineage>
</organism>
<gene>
    <name evidence="1" type="ORF">VARV_SLN68_258_030.5</name>
</gene>
<name>Q0NBP0_VARV</name>
<proteinExistence type="predicted"/>
<sequence length="71" mass="7701">MDAIAGLHLGFKRLGILTQAAFPWNQRSTDVGFGSPPTTYNLLLAGIPLAYSLGYSSKELESNCLIYNLPL</sequence>
<accession>Q0NBP0</accession>
<reference evidence="1 2" key="1">
    <citation type="journal article" date="2006" name="Science">
        <title>Genome sequence diversity and clues to the evolution of variola (smallpox) virus.</title>
        <authorList>
            <person name="Esposito J.J."/>
            <person name="Sammons S.A."/>
            <person name="Frace A.M."/>
            <person name="Osborne J.D."/>
            <person name="Olsen-Rasmussen M."/>
            <person name="Zhang M."/>
            <person name="Govil D."/>
            <person name="Damon I.K."/>
            <person name="Kline R."/>
            <person name="Laker M."/>
            <person name="Li Y."/>
            <person name="Smith G.L."/>
            <person name="Meyer H."/>
            <person name="LeDuc J.W."/>
            <person name="Wohlhueter R.M."/>
        </authorList>
    </citation>
    <scope>NUCLEOTIDE SEQUENCE [LARGE SCALE GENOMIC DNA]</scope>
    <source>
        <strain evidence="1">Sierra Leone 1969</strain>
    </source>
</reference>
<evidence type="ECO:0000313" key="1">
    <source>
        <dbReference type="EMBL" id="ABF27016.1"/>
    </source>
</evidence>
<dbReference type="Proteomes" id="UP000098436">
    <property type="component" value="Segment"/>
</dbReference>
<organismHost>
    <name type="scientific">Homo sapiens</name>
    <name type="common">Human</name>
    <dbReference type="NCBI Taxonomy" id="9606"/>
</organismHost>
<protein>
    <submittedName>
        <fullName evidence="1">Uncharacterized protein</fullName>
    </submittedName>
</protein>